<gene>
    <name evidence="10" type="ORF">ENJ12_09000</name>
</gene>
<dbReference type="Pfam" id="PF02954">
    <property type="entry name" value="HTH_8"/>
    <property type="match status" value="1"/>
</dbReference>
<dbReference type="PANTHER" id="PTHR32071">
    <property type="entry name" value="TRANSCRIPTIONAL REGULATORY PROTEIN"/>
    <property type="match status" value="1"/>
</dbReference>
<dbReference type="FunFam" id="3.40.50.2300:FF:000018">
    <property type="entry name" value="DNA-binding transcriptional regulator NtrC"/>
    <property type="match status" value="1"/>
</dbReference>
<dbReference type="CDD" id="cd17550">
    <property type="entry name" value="REC_NtrX-like"/>
    <property type="match status" value="1"/>
</dbReference>
<dbReference type="GO" id="GO:0005524">
    <property type="term" value="F:ATP binding"/>
    <property type="evidence" value="ECO:0007669"/>
    <property type="project" value="UniProtKB-KW"/>
</dbReference>
<dbReference type="SMART" id="SM00448">
    <property type="entry name" value="REC"/>
    <property type="match status" value="1"/>
</dbReference>
<dbReference type="SUPFAM" id="SSF46689">
    <property type="entry name" value="Homeodomain-like"/>
    <property type="match status" value="1"/>
</dbReference>
<dbReference type="Gene3D" id="1.10.8.60">
    <property type="match status" value="1"/>
</dbReference>
<dbReference type="InterPro" id="IPR009057">
    <property type="entry name" value="Homeodomain-like_sf"/>
</dbReference>
<evidence type="ECO:0000256" key="7">
    <source>
        <dbReference type="PROSITE-ProRule" id="PRU00169"/>
    </source>
</evidence>
<name>A0A831RWG7_9GAMM</name>
<accession>A0A831RWG7</accession>
<dbReference type="Pfam" id="PF00158">
    <property type="entry name" value="Sigma54_activat"/>
    <property type="match status" value="1"/>
</dbReference>
<evidence type="ECO:0000313" key="10">
    <source>
        <dbReference type="EMBL" id="HEC06976.1"/>
    </source>
</evidence>
<keyword evidence="3" id="KW-0067">ATP-binding</keyword>
<dbReference type="Gene3D" id="3.40.50.300">
    <property type="entry name" value="P-loop containing nucleotide triphosphate hydrolases"/>
    <property type="match status" value="1"/>
</dbReference>
<dbReference type="InterPro" id="IPR002078">
    <property type="entry name" value="Sigma_54_int"/>
</dbReference>
<dbReference type="InterPro" id="IPR001789">
    <property type="entry name" value="Sig_transdc_resp-reg_receiver"/>
</dbReference>
<evidence type="ECO:0000259" key="9">
    <source>
        <dbReference type="PROSITE" id="PS50110"/>
    </source>
</evidence>
<dbReference type="PROSITE" id="PS50110">
    <property type="entry name" value="RESPONSE_REGULATORY"/>
    <property type="match status" value="1"/>
</dbReference>
<keyword evidence="1 7" id="KW-0597">Phosphoprotein</keyword>
<feature type="domain" description="Response regulatory" evidence="9">
    <location>
        <begin position="5"/>
        <end position="120"/>
    </location>
</feature>
<feature type="domain" description="Sigma-54 factor interaction" evidence="8">
    <location>
        <begin position="142"/>
        <end position="366"/>
    </location>
</feature>
<dbReference type="PANTHER" id="PTHR32071:SF17">
    <property type="entry name" value="TRANSCRIPTIONAL REGULATOR (NTRC FAMILY)"/>
    <property type="match status" value="1"/>
</dbReference>
<dbReference type="GO" id="GO:0000160">
    <property type="term" value="P:phosphorelay signal transduction system"/>
    <property type="evidence" value="ECO:0007669"/>
    <property type="project" value="UniProtKB-KW"/>
</dbReference>
<dbReference type="FunFam" id="3.40.50.300:FF:000006">
    <property type="entry name" value="DNA-binding transcriptional regulator NtrC"/>
    <property type="match status" value="1"/>
</dbReference>
<dbReference type="Pfam" id="PF00072">
    <property type="entry name" value="Response_reg"/>
    <property type="match status" value="1"/>
</dbReference>
<dbReference type="SMART" id="SM00382">
    <property type="entry name" value="AAA"/>
    <property type="match status" value="1"/>
</dbReference>
<reference evidence="10" key="1">
    <citation type="journal article" date="2020" name="mSystems">
        <title>Genome- and Community-Level Interaction Insights into Carbon Utilization and Element Cycling Functions of Hydrothermarchaeota in Hydrothermal Sediment.</title>
        <authorList>
            <person name="Zhou Z."/>
            <person name="Liu Y."/>
            <person name="Xu W."/>
            <person name="Pan J."/>
            <person name="Luo Z.H."/>
            <person name="Li M."/>
        </authorList>
    </citation>
    <scope>NUCLEOTIDE SEQUENCE [LARGE SCALE GENOMIC DNA]</scope>
    <source>
        <strain evidence="10">HyVt-458</strain>
    </source>
</reference>
<organism evidence="10">
    <name type="scientific">Thiolapillus brandeum</name>
    <dbReference type="NCBI Taxonomy" id="1076588"/>
    <lineage>
        <taxon>Bacteria</taxon>
        <taxon>Pseudomonadati</taxon>
        <taxon>Pseudomonadota</taxon>
        <taxon>Gammaproteobacteria</taxon>
        <taxon>Chromatiales</taxon>
        <taxon>Sedimenticolaceae</taxon>
        <taxon>Thiolapillus</taxon>
    </lineage>
</organism>
<dbReference type="InterPro" id="IPR025943">
    <property type="entry name" value="Sigma_54_int_dom_ATP-bd_2"/>
</dbReference>
<evidence type="ECO:0000256" key="6">
    <source>
        <dbReference type="ARBA" id="ARBA00023163"/>
    </source>
</evidence>
<dbReference type="InterPro" id="IPR011006">
    <property type="entry name" value="CheY-like_superfamily"/>
</dbReference>
<keyword evidence="4" id="KW-0902">Two-component regulatory system</keyword>
<evidence type="ECO:0000256" key="2">
    <source>
        <dbReference type="ARBA" id="ARBA00022741"/>
    </source>
</evidence>
<dbReference type="Gene3D" id="3.40.50.2300">
    <property type="match status" value="1"/>
</dbReference>
<dbReference type="InterPro" id="IPR002197">
    <property type="entry name" value="HTH_Fis"/>
</dbReference>
<dbReference type="SUPFAM" id="SSF52172">
    <property type="entry name" value="CheY-like"/>
    <property type="match status" value="1"/>
</dbReference>
<dbReference type="Gene3D" id="1.10.10.60">
    <property type="entry name" value="Homeodomain-like"/>
    <property type="match status" value="1"/>
</dbReference>
<keyword evidence="2" id="KW-0547">Nucleotide-binding</keyword>
<sequence>MSLPFILVVDDEPDIRDSVKDILEDEGYGVSLAENGEAARVALRERRPDLILLDIWMPDIDGISLLKEWSEGEGLPCPVIIMSGHGTVETAVEATRLGAYDFLEKPLSLAKLLLTVERALETERLVLENVGLRRHFRPVMEPVGHSQVMQRLREQVKRVAQHDTWVLISGEAGSGRETFARYLHAQSSRKERPFVDVSVGATAKGNFALEFFGSEQDGKIHYGRLEQANGGTLFLDEIADMDLESQAQLAGAFETGEFLRVGGSDPVKVDIRVIAATQKDLQVEVNAGNFREDLFYHLNVVPLEIPPLRQHREDVPELVNYYVDYFVANEKLPYRHFSVSAQNLLRNHEWHGNILELRNLVQRVLILGAGDEITLDDVETAMGGMKSENVQTSLPGISFDQPLRKAREDFERVYLEYQLDKHDGNVSKMAQEVGMERTHLYRKLRGVGIEIKDRR</sequence>
<keyword evidence="5" id="KW-0805">Transcription regulation</keyword>
<dbReference type="GO" id="GO:0043565">
    <property type="term" value="F:sequence-specific DNA binding"/>
    <property type="evidence" value="ECO:0007669"/>
    <property type="project" value="InterPro"/>
</dbReference>
<dbReference type="PROSITE" id="PS00676">
    <property type="entry name" value="SIGMA54_INTERACT_2"/>
    <property type="match status" value="1"/>
</dbReference>
<keyword evidence="6" id="KW-0804">Transcription</keyword>
<dbReference type="EMBL" id="DRLF01000312">
    <property type="protein sequence ID" value="HEC06976.1"/>
    <property type="molecule type" value="Genomic_DNA"/>
</dbReference>
<dbReference type="GO" id="GO:0006355">
    <property type="term" value="P:regulation of DNA-templated transcription"/>
    <property type="evidence" value="ECO:0007669"/>
    <property type="project" value="InterPro"/>
</dbReference>
<dbReference type="InterPro" id="IPR027417">
    <property type="entry name" value="P-loop_NTPase"/>
</dbReference>
<comment type="caution">
    <text evidence="10">The sequence shown here is derived from an EMBL/GenBank/DDBJ whole genome shotgun (WGS) entry which is preliminary data.</text>
</comment>
<dbReference type="Proteomes" id="UP000886339">
    <property type="component" value="Unassembled WGS sequence"/>
</dbReference>
<dbReference type="Pfam" id="PF25601">
    <property type="entry name" value="AAA_lid_14"/>
    <property type="match status" value="1"/>
</dbReference>
<protein>
    <submittedName>
        <fullName evidence="10">Sigma-54-dependent Fis family transcriptional regulator</fullName>
    </submittedName>
</protein>
<proteinExistence type="predicted"/>
<dbReference type="SUPFAM" id="SSF52540">
    <property type="entry name" value="P-loop containing nucleoside triphosphate hydrolases"/>
    <property type="match status" value="1"/>
</dbReference>
<feature type="modified residue" description="4-aspartylphosphate" evidence="7">
    <location>
        <position position="54"/>
    </location>
</feature>
<evidence type="ECO:0000256" key="3">
    <source>
        <dbReference type="ARBA" id="ARBA00022840"/>
    </source>
</evidence>
<dbReference type="InterPro" id="IPR003593">
    <property type="entry name" value="AAA+_ATPase"/>
</dbReference>
<evidence type="ECO:0000256" key="4">
    <source>
        <dbReference type="ARBA" id="ARBA00023012"/>
    </source>
</evidence>
<evidence type="ECO:0000256" key="5">
    <source>
        <dbReference type="ARBA" id="ARBA00023015"/>
    </source>
</evidence>
<dbReference type="InterPro" id="IPR058031">
    <property type="entry name" value="AAA_lid_NorR"/>
</dbReference>
<evidence type="ECO:0000256" key="1">
    <source>
        <dbReference type="ARBA" id="ARBA00022553"/>
    </source>
</evidence>
<evidence type="ECO:0000259" key="8">
    <source>
        <dbReference type="PROSITE" id="PS50045"/>
    </source>
</evidence>
<dbReference type="CDD" id="cd00009">
    <property type="entry name" value="AAA"/>
    <property type="match status" value="1"/>
</dbReference>
<dbReference type="AlphaFoldDB" id="A0A831RWG7"/>
<dbReference type="PROSITE" id="PS50045">
    <property type="entry name" value="SIGMA54_INTERACT_4"/>
    <property type="match status" value="1"/>
</dbReference>